<comment type="similarity">
    <text evidence="6">Belongs to the class-I pyridoxal-phosphate-dependent aminotransferase family. Alanine aminotransferase subfamily.</text>
</comment>
<proteinExistence type="inferred from homology"/>
<dbReference type="STRING" id="1169540.A0A0G4EW57"/>
<evidence type="ECO:0000256" key="4">
    <source>
        <dbReference type="ARBA" id="ARBA00022679"/>
    </source>
</evidence>
<dbReference type="GO" id="GO:0008483">
    <property type="term" value="F:transaminase activity"/>
    <property type="evidence" value="ECO:0007669"/>
    <property type="project" value="UniProtKB-KW"/>
</dbReference>
<feature type="domain" description="Aminotransferase class I/classII large" evidence="8">
    <location>
        <begin position="161"/>
        <end position="521"/>
    </location>
</feature>
<keyword evidence="4" id="KW-0808">Transferase</keyword>
<gene>
    <name evidence="9" type="ORF">Vbra_13724</name>
</gene>
<evidence type="ECO:0000259" key="8">
    <source>
        <dbReference type="Pfam" id="PF00155"/>
    </source>
</evidence>
<dbReference type="InterPro" id="IPR015422">
    <property type="entry name" value="PyrdxlP-dep_Trfase_small"/>
</dbReference>
<dbReference type="InterPro" id="IPR015424">
    <property type="entry name" value="PyrdxlP-dep_Trfase"/>
</dbReference>
<dbReference type="PANTHER" id="PTHR11751">
    <property type="entry name" value="ALANINE AMINOTRANSFERASE"/>
    <property type="match status" value="1"/>
</dbReference>
<dbReference type="PANTHER" id="PTHR11751:SF29">
    <property type="entry name" value="ALANINE TRANSAMINASE"/>
    <property type="match status" value="1"/>
</dbReference>
<dbReference type="AlphaFoldDB" id="A0A0G4EW57"/>
<dbReference type="SUPFAM" id="SSF53383">
    <property type="entry name" value="PLP-dependent transferases"/>
    <property type="match status" value="1"/>
</dbReference>
<evidence type="ECO:0000256" key="2">
    <source>
        <dbReference type="ARBA" id="ARBA00011738"/>
    </source>
</evidence>
<evidence type="ECO:0000313" key="10">
    <source>
        <dbReference type="Proteomes" id="UP000041254"/>
    </source>
</evidence>
<dbReference type="GO" id="GO:0030170">
    <property type="term" value="F:pyridoxal phosphate binding"/>
    <property type="evidence" value="ECO:0007669"/>
    <property type="project" value="InterPro"/>
</dbReference>
<comment type="cofactor">
    <cofactor evidence="1">
        <name>pyridoxal 5'-phosphate</name>
        <dbReference type="ChEBI" id="CHEBI:597326"/>
    </cofactor>
</comment>
<dbReference type="Gene3D" id="3.90.1150.10">
    <property type="entry name" value="Aspartate Aminotransferase, domain 1"/>
    <property type="match status" value="1"/>
</dbReference>
<dbReference type="FunFam" id="3.40.640.10:FF:000012">
    <property type="entry name" value="alanine aminotransferase 2"/>
    <property type="match status" value="1"/>
</dbReference>
<dbReference type="GO" id="GO:0042853">
    <property type="term" value="P:L-alanine catabolic process"/>
    <property type="evidence" value="ECO:0007669"/>
    <property type="project" value="UniProtKB-UniPathway"/>
</dbReference>
<evidence type="ECO:0000256" key="6">
    <source>
        <dbReference type="ARBA" id="ARBA00025785"/>
    </source>
</evidence>
<evidence type="ECO:0000256" key="3">
    <source>
        <dbReference type="ARBA" id="ARBA00022576"/>
    </source>
</evidence>
<dbReference type="FunFam" id="3.90.1150.10:FF:000010">
    <property type="entry name" value="Alanine aminotransferase 2"/>
    <property type="match status" value="1"/>
</dbReference>
<dbReference type="InterPro" id="IPR015421">
    <property type="entry name" value="PyrdxlP-dep_Trfase_major"/>
</dbReference>
<dbReference type="InParanoid" id="A0A0G4EW57"/>
<evidence type="ECO:0000256" key="1">
    <source>
        <dbReference type="ARBA" id="ARBA00001933"/>
    </source>
</evidence>
<protein>
    <recommendedName>
        <fullName evidence="8">Aminotransferase class I/classII large domain-containing protein</fullName>
    </recommendedName>
</protein>
<dbReference type="Gene3D" id="3.40.640.10">
    <property type="entry name" value="Type I PLP-dependent aspartate aminotransferase-like (Major domain)"/>
    <property type="match status" value="1"/>
</dbReference>
<dbReference type="InterPro" id="IPR045088">
    <property type="entry name" value="ALAT1/2-like"/>
</dbReference>
<dbReference type="FunFam" id="1.10.287.1970:FF:000001">
    <property type="entry name" value="Alanine aminotransferase 2"/>
    <property type="match status" value="1"/>
</dbReference>
<dbReference type="InterPro" id="IPR004839">
    <property type="entry name" value="Aminotransferase_I/II_large"/>
</dbReference>
<dbReference type="EMBL" id="CDMY01000333">
    <property type="protein sequence ID" value="CEM02687.1"/>
    <property type="molecule type" value="Genomic_DNA"/>
</dbReference>
<evidence type="ECO:0000256" key="5">
    <source>
        <dbReference type="ARBA" id="ARBA00022898"/>
    </source>
</evidence>
<dbReference type="PhylomeDB" id="A0A0G4EW57"/>
<sequence length="545" mass="59879">MVVDKPASAGHSDASNGKTEDGLKVTKPARPKTKSDASTDACHVSEATSDHSHERELESPTPAQDDGHPAGVCGPILTIDDVPQRIRDTEYAVRGAVVARSWELAKQLRDNPGSLPFSEIIPANIGNPQAVGQKPIAFNRQVLACVTNPHLMDQPGLFPADVVSRARSYLKSFPSFGAYSHSKGIPQLREDIARWFTKRDGILTDPEHIMLTDGASPAVRTVLELLLESSRDGVMIPIPHYPLYSATITRLGGRAIGYYLKEEDQWGLDMGELQGALDKARQAGGRVRALVVINPGNPTGGILTRQQMVDVVEFCEREKLVLLADEVYQDNVYLDEKPFVPFRRVLADLSSPLELFTFHSSSKGVTGECGVRGGLLHAHNVDEAVIEQLYKLFSISLCANTLGQAMIASILTPPEPGSPSYDQYTRERRAIFSALQRKAILVHRKLNEMKGVSCQRVEGAMYAFPRIELPPRAIEAARQAGQQPDMFYCLQLLEHTGVIVVPGSGFGQRPGSLHYRMTILPEESKLGGVLDRIKDFHDQFLAQYS</sequence>
<keyword evidence="10" id="KW-1185">Reference proteome</keyword>
<dbReference type="Pfam" id="PF00155">
    <property type="entry name" value="Aminotran_1_2"/>
    <property type="match status" value="1"/>
</dbReference>
<dbReference type="Gene3D" id="1.10.287.1970">
    <property type="match status" value="1"/>
</dbReference>
<comment type="subunit">
    <text evidence="2">Homodimer.</text>
</comment>
<evidence type="ECO:0000313" key="9">
    <source>
        <dbReference type="EMBL" id="CEM02687.1"/>
    </source>
</evidence>
<keyword evidence="3" id="KW-0032">Aminotransferase</keyword>
<dbReference type="OrthoDB" id="1732682at2759"/>
<dbReference type="UniPathway" id="UPA00528">
    <property type="reaction ID" value="UER00586"/>
</dbReference>
<dbReference type="VEuPathDB" id="CryptoDB:Vbra_13724"/>
<feature type="compositionally biased region" description="Basic and acidic residues" evidence="7">
    <location>
        <begin position="48"/>
        <end position="58"/>
    </location>
</feature>
<keyword evidence="5" id="KW-0663">Pyridoxal phosphate</keyword>
<dbReference type="Proteomes" id="UP000041254">
    <property type="component" value="Unassembled WGS sequence"/>
</dbReference>
<accession>A0A0G4EW57</accession>
<evidence type="ECO:0000256" key="7">
    <source>
        <dbReference type="SAM" id="MobiDB-lite"/>
    </source>
</evidence>
<organism evidence="9 10">
    <name type="scientific">Vitrella brassicaformis (strain CCMP3155)</name>
    <dbReference type="NCBI Taxonomy" id="1169540"/>
    <lineage>
        <taxon>Eukaryota</taxon>
        <taxon>Sar</taxon>
        <taxon>Alveolata</taxon>
        <taxon>Colpodellida</taxon>
        <taxon>Vitrellaceae</taxon>
        <taxon>Vitrella</taxon>
    </lineage>
</organism>
<dbReference type="OMA" id="FGFECPP"/>
<reference evidence="9 10" key="1">
    <citation type="submission" date="2014-11" db="EMBL/GenBank/DDBJ databases">
        <authorList>
            <person name="Zhu J."/>
            <person name="Qi W."/>
            <person name="Song R."/>
        </authorList>
    </citation>
    <scope>NUCLEOTIDE SEQUENCE [LARGE SCALE GENOMIC DNA]</scope>
</reference>
<feature type="region of interest" description="Disordered" evidence="7">
    <location>
        <begin position="1"/>
        <end position="72"/>
    </location>
</feature>
<dbReference type="CDD" id="cd00609">
    <property type="entry name" value="AAT_like"/>
    <property type="match status" value="1"/>
</dbReference>
<name>A0A0G4EW57_VITBC</name>